<dbReference type="AlphaFoldDB" id="A0A369VXB9"/>
<gene>
    <name evidence="1" type="ORF">DVW87_05040</name>
</gene>
<protein>
    <submittedName>
        <fullName evidence="1">Uncharacterized protein</fullName>
    </submittedName>
</protein>
<dbReference type="RefSeq" id="WP_114686606.1">
    <property type="nucleotide sequence ID" value="NZ_QQNB01000001.1"/>
</dbReference>
<dbReference type="Proteomes" id="UP000253918">
    <property type="component" value="Unassembled WGS sequence"/>
</dbReference>
<sequence>MPFSRLFRSRWAALIWAAGILWTAYDVASNMPDKPQNKAAANGSVAAESDATGEAVNAADLAVLANAMGAQ</sequence>
<keyword evidence="2" id="KW-1185">Reference proteome</keyword>
<organism evidence="1 2">
    <name type="scientific">Sphingomonas aracearum</name>
    <dbReference type="NCBI Taxonomy" id="2283317"/>
    <lineage>
        <taxon>Bacteria</taxon>
        <taxon>Pseudomonadati</taxon>
        <taxon>Pseudomonadota</taxon>
        <taxon>Alphaproteobacteria</taxon>
        <taxon>Sphingomonadales</taxon>
        <taxon>Sphingomonadaceae</taxon>
        <taxon>Sphingomonas</taxon>
    </lineage>
</organism>
<proteinExistence type="predicted"/>
<comment type="caution">
    <text evidence="1">The sequence shown here is derived from an EMBL/GenBank/DDBJ whole genome shotgun (WGS) entry which is preliminary data.</text>
</comment>
<evidence type="ECO:0000313" key="2">
    <source>
        <dbReference type="Proteomes" id="UP000253918"/>
    </source>
</evidence>
<dbReference type="EMBL" id="QQNB01000001">
    <property type="protein sequence ID" value="RDE07026.1"/>
    <property type="molecule type" value="Genomic_DNA"/>
</dbReference>
<accession>A0A369VXB9</accession>
<reference evidence="1 2" key="1">
    <citation type="submission" date="2018-07" db="EMBL/GenBank/DDBJ databases">
        <title>a novel species of Sphingomonas isolated from the rhizosphere soil of Araceae plant.</title>
        <authorList>
            <person name="Zhiyong W."/>
            <person name="Qinglan Z."/>
            <person name="Zhiwei F."/>
            <person name="Ding X."/>
            <person name="Gejiao W."/>
            <person name="Shixue Z."/>
        </authorList>
    </citation>
    <scope>NUCLEOTIDE SEQUENCE [LARGE SCALE GENOMIC DNA]</scope>
    <source>
        <strain evidence="1 2">WZY 27</strain>
    </source>
</reference>
<name>A0A369VXB9_9SPHN</name>
<evidence type="ECO:0000313" key="1">
    <source>
        <dbReference type="EMBL" id="RDE07026.1"/>
    </source>
</evidence>